<organism evidence="2">
    <name type="scientific">marine sediment metagenome</name>
    <dbReference type="NCBI Taxonomy" id="412755"/>
    <lineage>
        <taxon>unclassified sequences</taxon>
        <taxon>metagenomes</taxon>
        <taxon>ecological metagenomes</taxon>
    </lineage>
</organism>
<evidence type="ECO:0000256" key="1">
    <source>
        <dbReference type="SAM" id="Phobius"/>
    </source>
</evidence>
<evidence type="ECO:0008006" key="3">
    <source>
        <dbReference type="Google" id="ProtNLM"/>
    </source>
</evidence>
<name>A0A0F9JFL9_9ZZZZ</name>
<accession>A0A0F9JFL9</accession>
<dbReference type="EMBL" id="LAZR01010133">
    <property type="protein sequence ID" value="KKM68634.1"/>
    <property type="molecule type" value="Genomic_DNA"/>
</dbReference>
<reference evidence="2" key="1">
    <citation type="journal article" date="2015" name="Nature">
        <title>Complex archaea that bridge the gap between prokaryotes and eukaryotes.</title>
        <authorList>
            <person name="Spang A."/>
            <person name="Saw J.H."/>
            <person name="Jorgensen S.L."/>
            <person name="Zaremba-Niedzwiedzka K."/>
            <person name="Martijn J."/>
            <person name="Lind A.E."/>
            <person name="van Eijk R."/>
            <person name="Schleper C."/>
            <person name="Guy L."/>
            <person name="Ettema T.J."/>
        </authorList>
    </citation>
    <scope>NUCLEOTIDE SEQUENCE</scope>
</reference>
<keyword evidence="1" id="KW-0472">Membrane</keyword>
<feature type="non-terminal residue" evidence="2">
    <location>
        <position position="1"/>
    </location>
</feature>
<dbReference type="AlphaFoldDB" id="A0A0F9JFL9"/>
<keyword evidence="1" id="KW-1133">Transmembrane helix</keyword>
<sequence>KTAHEAPIKMIFPLVLFIFPAFMLVILGPAGIRIATSLG</sequence>
<gene>
    <name evidence="2" type="ORF">LCGC14_1458860</name>
</gene>
<protein>
    <recommendedName>
        <fullName evidence="3">Type II secretion system protein GspF domain-containing protein</fullName>
    </recommendedName>
</protein>
<proteinExistence type="predicted"/>
<evidence type="ECO:0000313" key="2">
    <source>
        <dbReference type="EMBL" id="KKM68634.1"/>
    </source>
</evidence>
<keyword evidence="1" id="KW-0812">Transmembrane</keyword>
<comment type="caution">
    <text evidence="2">The sequence shown here is derived from an EMBL/GenBank/DDBJ whole genome shotgun (WGS) entry which is preliminary data.</text>
</comment>
<feature type="transmembrane region" description="Helical" evidence="1">
    <location>
        <begin position="12"/>
        <end position="32"/>
    </location>
</feature>